<accession>A0A839K545</accession>
<keyword evidence="3" id="KW-0975">Bacterial flagellum</keyword>
<proteinExistence type="inferred from homology"/>
<dbReference type="SUPFAM" id="SSF64518">
    <property type="entry name" value="Phase 1 flagellin"/>
    <property type="match status" value="1"/>
</dbReference>
<gene>
    <name evidence="6" type="ORF">H0486_14970</name>
</gene>
<dbReference type="InterPro" id="IPR046358">
    <property type="entry name" value="Flagellin_C"/>
</dbReference>
<dbReference type="GO" id="GO:0009288">
    <property type="term" value="C:bacterial-type flagellum"/>
    <property type="evidence" value="ECO:0007669"/>
    <property type="project" value="UniProtKB-SubCell"/>
</dbReference>
<evidence type="ECO:0000256" key="3">
    <source>
        <dbReference type="ARBA" id="ARBA00023143"/>
    </source>
</evidence>
<protein>
    <recommendedName>
        <fullName evidence="5">Flagellin C-terminal domain-containing protein</fullName>
    </recommendedName>
</protein>
<feature type="domain" description="Flagellin C-terminal" evidence="5">
    <location>
        <begin position="167"/>
        <end position="251"/>
    </location>
</feature>
<evidence type="ECO:0000256" key="2">
    <source>
        <dbReference type="ARBA" id="ARBA00005709"/>
    </source>
</evidence>
<dbReference type="EMBL" id="JACEGA010000001">
    <property type="protein sequence ID" value="MBB2184179.1"/>
    <property type="molecule type" value="Genomic_DNA"/>
</dbReference>
<evidence type="ECO:0000256" key="4">
    <source>
        <dbReference type="SAM" id="Coils"/>
    </source>
</evidence>
<dbReference type="PANTHER" id="PTHR42792:SF2">
    <property type="entry name" value="FLAGELLIN"/>
    <property type="match status" value="1"/>
</dbReference>
<name>A0A839K545_9FIRM</name>
<dbReference type="Pfam" id="PF00700">
    <property type="entry name" value="Flagellin_C"/>
    <property type="match status" value="1"/>
</dbReference>
<dbReference type="GO" id="GO:0005198">
    <property type="term" value="F:structural molecule activity"/>
    <property type="evidence" value="ECO:0007669"/>
    <property type="project" value="InterPro"/>
</dbReference>
<evidence type="ECO:0000313" key="6">
    <source>
        <dbReference type="EMBL" id="MBB2184179.1"/>
    </source>
</evidence>
<dbReference type="Gene3D" id="1.20.1330.10">
    <property type="entry name" value="f41 fragment of flagellin, N-terminal domain"/>
    <property type="match status" value="1"/>
</dbReference>
<organism evidence="6 7">
    <name type="scientific">Variimorphobacter saccharofermentans</name>
    <dbReference type="NCBI Taxonomy" id="2755051"/>
    <lineage>
        <taxon>Bacteria</taxon>
        <taxon>Bacillati</taxon>
        <taxon>Bacillota</taxon>
        <taxon>Clostridia</taxon>
        <taxon>Lachnospirales</taxon>
        <taxon>Lachnospiraceae</taxon>
        <taxon>Variimorphobacter</taxon>
    </lineage>
</organism>
<keyword evidence="7" id="KW-1185">Reference proteome</keyword>
<comment type="caution">
    <text evidence="6">The sequence shown here is derived from an EMBL/GenBank/DDBJ whole genome shotgun (WGS) entry which is preliminary data.</text>
</comment>
<dbReference type="Gene3D" id="6.10.10.10">
    <property type="entry name" value="Flagellar export chaperone, C-terminal domain"/>
    <property type="match status" value="1"/>
</dbReference>
<feature type="coiled-coil region" evidence="4">
    <location>
        <begin position="187"/>
        <end position="214"/>
    </location>
</feature>
<reference evidence="6 7" key="1">
    <citation type="submission" date="2020-07" db="EMBL/GenBank/DDBJ databases">
        <title>Characterization and genome sequencing of isolate MD1, a novel member within the family Lachnospiraceae.</title>
        <authorList>
            <person name="Rettenmaier R."/>
            <person name="Di Bello L."/>
            <person name="Zinser C."/>
            <person name="Scheitz K."/>
            <person name="Liebl W."/>
            <person name="Zverlov V."/>
        </authorList>
    </citation>
    <scope>NUCLEOTIDE SEQUENCE [LARGE SCALE GENOMIC DNA]</scope>
    <source>
        <strain evidence="6 7">MD1</strain>
    </source>
</reference>
<dbReference type="Proteomes" id="UP000574276">
    <property type="component" value="Unassembled WGS sequence"/>
</dbReference>
<comment type="similarity">
    <text evidence="2">Belongs to the bacterial flagellin family.</text>
</comment>
<evidence type="ECO:0000259" key="5">
    <source>
        <dbReference type="Pfam" id="PF00700"/>
    </source>
</evidence>
<dbReference type="InterPro" id="IPR042187">
    <property type="entry name" value="Flagellin_C_sub2"/>
</dbReference>
<evidence type="ECO:0000256" key="1">
    <source>
        <dbReference type="ARBA" id="ARBA00004365"/>
    </source>
</evidence>
<dbReference type="AlphaFoldDB" id="A0A839K545"/>
<keyword evidence="4" id="KW-0175">Coiled coil</keyword>
<dbReference type="PANTHER" id="PTHR42792">
    <property type="entry name" value="FLAGELLIN"/>
    <property type="match status" value="1"/>
</dbReference>
<sequence length="252" mass="26350">MYLGYLASGSGAVTASSICNGLNKIFDSLRNGNTLDQAIAANTPFANATALQNVFSSPTNELVAFVRSLAAANGAGSAIAPSLSTKGTDILENSTTGLKTMFVVTDVPDVTPPGGGSTPVNLNQISLQIGANSNQSLQFQLYDISTGILGLDTVTVIDHLSASNGIHAYDEALNRISGVRSAYGAVQNRLEHAIANAENTAENLQAAETRIRDVDMAKEMVEYSISNILLQAGQAMMTQANQSRQGILSLLQ</sequence>
<evidence type="ECO:0000313" key="7">
    <source>
        <dbReference type="Proteomes" id="UP000574276"/>
    </source>
</evidence>
<comment type="subcellular location">
    <subcellularLocation>
        <location evidence="1">Bacterial flagellum</location>
    </subcellularLocation>
</comment>
<dbReference type="InterPro" id="IPR001492">
    <property type="entry name" value="Flagellin"/>
</dbReference>